<reference evidence="4" key="1">
    <citation type="journal article" date="2019" name="Int. J. Syst. Evol. Microbiol.">
        <title>The Global Catalogue of Microorganisms (GCM) 10K type strain sequencing project: providing services to taxonomists for standard genome sequencing and annotation.</title>
        <authorList>
            <consortium name="The Broad Institute Genomics Platform"/>
            <consortium name="The Broad Institute Genome Sequencing Center for Infectious Disease"/>
            <person name="Wu L."/>
            <person name="Ma J."/>
        </authorList>
    </citation>
    <scope>NUCLEOTIDE SEQUENCE [LARGE SCALE GENOMIC DNA]</scope>
    <source>
        <strain evidence="4">CGMCC 4.7349</strain>
    </source>
</reference>
<dbReference type="InterPro" id="IPR000073">
    <property type="entry name" value="AB_hydrolase_1"/>
</dbReference>
<proteinExistence type="predicted"/>
<dbReference type="RefSeq" id="WP_189175451.1">
    <property type="nucleotide sequence ID" value="NZ_BMNG01000010.1"/>
</dbReference>
<dbReference type="SUPFAM" id="SSF53474">
    <property type="entry name" value="alpha/beta-Hydrolases"/>
    <property type="match status" value="1"/>
</dbReference>
<keyword evidence="4" id="KW-1185">Reference proteome</keyword>
<comment type="caution">
    <text evidence="3">The sequence shown here is derived from an EMBL/GenBank/DDBJ whole genome shotgun (WGS) entry which is preliminary data.</text>
</comment>
<dbReference type="Gene3D" id="3.40.50.1820">
    <property type="entry name" value="alpha/beta hydrolase"/>
    <property type="match status" value="1"/>
</dbReference>
<dbReference type="InterPro" id="IPR050266">
    <property type="entry name" value="AB_hydrolase_sf"/>
</dbReference>
<evidence type="ECO:0000313" key="3">
    <source>
        <dbReference type="EMBL" id="GGO49068.1"/>
    </source>
</evidence>
<organism evidence="3 4">
    <name type="scientific">Streptomyces lasiicapitis</name>
    <dbReference type="NCBI Taxonomy" id="1923961"/>
    <lineage>
        <taxon>Bacteria</taxon>
        <taxon>Bacillati</taxon>
        <taxon>Actinomycetota</taxon>
        <taxon>Actinomycetes</taxon>
        <taxon>Kitasatosporales</taxon>
        <taxon>Streptomycetaceae</taxon>
        <taxon>Streptomyces</taxon>
    </lineage>
</organism>
<name>A0ABQ2MDU8_9ACTN</name>
<accession>A0ABQ2MDU8</accession>
<evidence type="ECO:0000313" key="4">
    <source>
        <dbReference type="Proteomes" id="UP000656881"/>
    </source>
</evidence>
<dbReference type="Pfam" id="PF12697">
    <property type="entry name" value="Abhydrolase_6"/>
    <property type="match status" value="1"/>
</dbReference>
<dbReference type="PRINTS" id="PR00111">
    <property type="entry name" value="ABHYDROLASE"/>
</dbReference>
<keyword evidence="1" id="KW-0378">Hydrolase</keyword>
<dbReference type="InterPro" id="IPR029058">
    <property type="entry name" value="AB_hydrolase_fold"/>
</dbReference>
<sequence>MESMVPVDGGEVWAWDEGDRDGTGLPLVLLHPGIGDSGIWDAVVPGVSGRRRVVRYDARGFGRSPEPTTRYSQLRDALTVLDHFGIDRAVVAASSLGGSTAFSLAVAAPERVAGLALFGPGATGATGLKSPEVTAEIERLAKAGDMEGLVAMGLRLWGATDPAPDGEAARHLRAAIPAWFTTYGKDVTDPPVFDRLGEIAAPCVLAIGDRDQREVIDCNEEMAARVPGCRLVRLAGCDHFPMLREPETVARLILEVCEQAGP</sequence>
<feature type="domain" description="AB hydrolase-1" evidence="2">
    <location>
        <begin position="27"/>
        <end position="251"/>
    </location>
</feature>
<gene>
    <name evidence="3" type="primary">pcaD</name>
    <name evidence="3" type="ORF">GCM10012286_46160</name>
</gene>
<dbReference type="PANTHER" id="PTHR43798:SF31">
    <property type="entry name" value="AB HYDROLASE SUPERFAMILY PROTEIN YCLE"/>
    <property type="match status" value="1"/>
</dbReference>
<evidence type="ECO:0000259" key="2">
    <source>
        <dbReference type="Pfam" id="PF12697"/>
    </source>
</evidence>
<dbReference type="PANTHER" id="PTHR43798">
    <property type="entry name" value="MONOACYLGLYCEROL LIPASE"/>
    <property type="match status" value="1"/>
</dbReference>
<dbReference type="EMBL" id="BMNG01000010">
    <property type="protein sequence ID" value="GGO49068.1"/>
    <property type="molecule type" value="Genomic_DNA"/>
</dbReference>
<evidence type="ECO:0000256" key="1">
    <source>
        <dbReference type="ARBA" id="ARBA00022801"/>
    </source>
</evidence>
<protein>
    <submittedName>
        <fullName evidence="3">3-oxoadipate enol-lactonase</fullName>
    </submittedName>
</protein>
<dbReference type="Proteomes" id="UP000656881">
    <property type="component" value="Unassembled WGS sequence"/>
</dbReference>